<dbReference type="SUPFAM" id="SSF49854">
    <property type="entry name" value="Spermadhesin, CUB domain"/>
    <property type="match status" value="1"/>
</dbReference>
<dbReference type="Proteomes" id="UP001519460">
    <property type="component" value="Unassembled WGS sequence"/>
</dbReference>
<dbReference type="PANTHER" id="PTHR34231">
    <property type="entry name" value="EXS-RELATED PROTEIN"/>
    <property type="match status" value="1"/>
</dbReference>
<dbReference type="SUPFAM" id="SSF56436">
    <property type="entry name" value="C-type lectin-like"/>
    <property type="match status" value="1"/>
</dbReference>
<sequence length="943" mass="95591">MNSTTFPVLAVIILCGLHAGCDNAGSSVPTLVTNHMGHKTSLAHVPPDGALSSKVQSTVFDDTRDITHETPTSAVAGIYDNTSADMNRAVSSITKRSTQIATGSDTGNLATGSDTDNLATGSDTGNLATGSDTGNLATGSDTGNLATGSDTGNLATGSDTGNLATGSDTGNLATGSDTGNLATGSGTGNLPTGSDTGNLATGSDTGNLATGSDTDNLASGSDTGNLATGSDTGNLATGSDTGNLATGSDTGNLATGSDTGNLATGSDTGNLATGSDTGNLATGSDTGNLATGSDTGNLATGSDTDNLPTGSDTDNLATGSDTGNLPTGSDTANLATGSGTDNLTTGSDTGNLPTGSDTGNLATGSGTGNLATGSGTGNLATGSGTGNLATGSDTGNLATGSDTGNLPTGSDTGNLATGSGTGNLATGSGTGNLATGSCTGNLATGSGTGNLATGSDTGNLATGSDTGNLATGSDTGNLATGSDTGNLATGSDTGNLATGSDTGNLATGSDTGNLATGSDTGNLATGSDTGNLATGSDTGNLATGSDTGNLATGSDTDNLSLSLPFMKYDLHSLIMPSLSYKPYEMNYDLTNTTNHGGIIFYHAGPRNVTEFGTDRIYIFLNLKVKDGKRFVVKMLETSGLCSRNFMSMDEVVRQYGRNALGYNLMPGDNSKDWDIDDNSVLLKPFYTFFNGIEIRISLCASVHRFSFMVTAEPRPRLQLYKTPLQGYIQTPNASLSYPTKMMDFVSIVAGPGHTFMLSFSHFQPTDTSHNNDRVEIMVGQQLAVNTRPFMRIDMLGYFPGAKFPLSIDTDGLHVFFRSTKERPGVQGCGTGFTLQYSIHKAPAVPQRLDSGQWNCSVPYWRDFAKHLNCNMVVECVGGEDEVMCPRPSCGKGGILTGGRCFVLFKSVRKITWFDATARCEARGMRIGHVDTPELLRAVITDIP</sequence>
<feature type="chain" id="PRO_5044785626" evidence="2">
    <location>
        <begin position="20"/>
        <end position="943"/>
    </location>
</feature>
<evidence type="ECO:0000313" key="4">
    <source>
        <dbReference type="Proteomes" id="UP001519460"/>
    </source>
</evidence>
<comment type="caution">
    <text evidence="3">The sequence shown here is derived from an EMBL/GenBank/DDBJ whole genome shotgun (WGS) entry which is preliminary data.</text>
</comment>
<keyword evidence="2" id="KW-0732">Signal</keyword>
<protein>
    <submittedName>
        <fullName evidence="3">Uncharacterized protein</fullName>
    </submittedName>
</protein>
<feature type="signal peptide" evidence="2">
    <location>
        <begin position="1"/>
        <end position="19"/>
    </location>
</feature>
<gene>
    <name evidence="3" type="ORF">BaRGS_00032513</name>
</gene>
<evidence type="ECO:0000256" key="1">
    <source>
        <dbReference type="SAM" id="MobiDB-lite"/>
    </source>
</evidence>
<dbReference type="InterPro" id="IPR035914">
    <property type="entry name" value="Sperma_CUB_dom_sf"/>
</dbReference>
<dbReference type="InterPro" id="IPR016187">
    <property type="entry name" value="CTDL_fold"/>
</dbReference>
<dbReference type="EMBL" id="JACVVK020000381">
    <property type="protein sequence ID" value="KAK7476237.1"/>
    <property type="molecule type" value="Genomic_DNA"/>
</dbReference>
<feature type="region of interest" description="Disordered" evidence="1">
    <location>
        <begin position="450"/>
        <end position="553"/>
    </location>
</feature>
<reference evidence="3 4" key="1">
    <citation type="journal article" date="2023" name="Sci. Data">
        <title>Genome assembly of the Korean intertidal mud-creeper Batillaria attramentaria.</title>
        <authorList>
            <person name="Patra A.K."/>
            <person name="Ho P.T."/>
            <person name="Jun S."/>
            <person name="Lee S.J."/>
            <person name="Kim Y."/>
            <person name="Won Y.J."/>
        </authorList>
    </citation>
    <scope>NUCLEOTIDE SEQUENCE [LARGE SCALE GENOMIC DNA]</scope>
    <source>
        <strain evidence="3">Wonlab-2016</strain>
    </source>
</reference>
<feature type="non-terminal residue" evidence="3">
    <location>
        <position position="943"/>
    </location>
</feature>
<dbReference type="AlphaFoldDB" id="A0ABD0JP43"/>
<keyword evidence="4" id="KW-1185">Reference proteome</keyword>
<feature type="region of interest" description="Disordered" evidence="1">
    <location>
        <begin position="95"/>
        <end position="423"/>
    </location>
</feature>
<evidence type="ECO:0000256" key="2">
    <source>
        <dbReference type="SAM" id="SignalP"/>
    </source>
</evidence>
<name>A0ABD0JP43_9CAEN</name>
<evidence type="ECO:0000313" key="3">
    <source>
        <dbReference type="EMBL" id="KAK7476237.1"/>
    </source>
</evidence>
<dbReference type="Gene3D" id="2.60.120.290">
    <property type="entry name" value="Spermadhesin, CUB domain"/>
    <property type="match status" value="1"/>
</dbReference>
<accession>A0ABD0JP43</accession>
<proteinExistence type="predicted"/>
<dbReference type="PANTHER" id="PTHR34231:SF6">
    <property type="entry name" value="AGAP006868-PA"/>
    <property type="match status" value="1"/>
</dbReference>
<organism evidence="3 4">
    <name type="scientific">Batillaria attramentaria</name>
    <dbReference type="NCBI Taxonomy" id="370345"/>
    <lineage>
        <taxon>Eukaryota</taxon>
        <taxon>Metazoa</taxon>
        <taxon>Spiralia</taxon>
        <taxon>Lophotrochozoa</taxon>
        <taxon>Mollusca</taxon>
        <taxon>Gastropoda</taxon>
        <taxon>Caenogastropoda</taxon>
        <taxon>Sorbeoconcha</taxon>
        <taxon>Cerithioidea</taxon>
        <taxon>Batillariidae</taxon>
        <taxon>Batillaria</taxon>
    </lineage>
</organism>